<evidence type="ECO:0000256" key="6">
    <source>
        <dbReference type="ARBA" id="ARBA00023242"/>
    </source>
</evidence>
<comment type="similarity">
    <text evidence="2">Belongs to the NELF-D family.</text>
</comment>
<dbReference type="InterPro" id="IPR006942">
    <property type="entry name" value="TH1"/>
</dbReference>
<dbReference type="GO" id="GO:0003723">
    <property type="term" value="F:RNA binding"/>
    <property type="evidence" value="ECO:0007669"/>
    <property type="project" value="TreeGrafter"/>
</dbReference>
<dbReference type="PANTHER" id="PTHR12144">
    <property type="entry name" value="NEGATIVE ELONGATION FACTOR D"/>
    <property type="match status" value="1"/>
</dbReference>
<keyword evidence="5" id="KW-0804">Transcription</keyword>
<dbReference type="AlphaFoldDB" id="A0A5S6Q0Q9"/>
<dbReference type="GO" id="GO:0032021">
    <property type="term" value="C:NELF complex"/>
    <property type="evidence" value="ECO:0007669"/>
    <property type="project" value="TreeGrafter"/>
</dbReference>
<evidence type="ECO:0000256" key="4">
    <source>
        <dbReference type="ARBA" id="ARBA00023015"/>
    </source>
</evidence>
<dbReference type="STRING" id="70415.A0A5S6Q0Q9"/>
<name>A0A5S6Q0Q9_TRIMR</name>
<dbReference type="Pfam" id="PF04858">
    <property type="entry name" value="TH1"/>
    <property type="match status" value="1"/>
</dbReference>
<evidence type="ECO:0000256" key="2">
    <source>
        <dbReference type="ARBA" id="ARBA00005726"/>
    </source>
</evidence>
<dbReference type="WBParaSite" id="TMUE_0000000734.1">
    <property type="protein sequence ID" value="TMUE_0000000734.1"/>
    <property type="gene ID" value="WBGene00296659"/>
</dbReference>
<evidence type="ECO:0000256" key="3">
    <source>
        <dbReference type="ARBA" id="ARBA00022491"/>
    </source>
</evidence>
<protein>
    <submittedName>
        <fullName evidence="8">BUB1 N-terminal domain-containing protein</fullName>
    </submittedName>
</protein>
<reference evidence="8" key="1">
    <citation type="submission" date="2019-12" db="UniProtKB">
        <authorList>
            <consortium name="WormBaseParasite"/>
        </authorList>
    </citation>
    <scope>IDENTIFICATION</scope>
</reference>
<evidence type="ECO:0000313" key="8">
    <source>
        <dbReference type="WBParaSite" id="TMUE_0000000734.1"/>
    </source>
</evidence>
<keyword evidence="6" id="KW-0539">Nucleus</keyword>
<dbReference type="PANTHER" id="PTHR12144:SF0">
    <property type="entry name" value="NEGATIVE ELONGATION FACTOR C_D"/>
    <property type="match status" value="1"/>
</dbReference>
<evidence type="ECO:0000256" key="5">
    <source>
        <dbReference type="ARBA" id="ARBA00023163"/>
    </source>
</evidence>
<accession>A0A5S6Q0Q9</accession>
<sequence length="200" mass="23337">MSDCSQSDGDDGWCDTEDLESQDSAFTPEEVIEQCLARFHARDYILEPAVQNTIKRYLDAGGSWDEMVALLTAGYEGYPQLCNLLAEWLVLLGDDVEELKELFENLDEFISQKFDPRKRIQFFISRVMKQIQWLLILFQSLFSRMSLTLPERFPDCLLLNFGVKLMPMLASCMRSVAKWQHRLNNRKSYKSAERVHCRFT</sequence>
<evidence type="ECO:0000313" key="7">
    <source>
        <dbReference type="Proteomes" id="UP000046395"/>
    </source>
</evidence>
<dbReference type="Proteomes" id="UP000046395">
    <property type="component" value="Unassembled WGS sequence"/>
</dbReference>
<dbReference type="GO" id="GO:0034244">
    <property type="term" value="P:negative regulation of transcription elongation by RNA polymerase II"/>
    <property type="evidence" value="ECO:0007669"/>
    <property type="project" value="TreeGrafter"/>
</dbReference>
<organism evidence="7 8">
    <name type="scientific">Trichuris muris</name>
    <name type="common">Mouse whipworm</name>
    <dbReference type="NCBI Taxonomy" id="70415"/>
    <lineage>
        <taxon>Eukaryota</taxon>
        <taxon>Metazoa</taxon>
        <taxon>Ecdysozoa</taxon>
        <taxon>Nematoda</taxon>
        <taxon>Enoplea</taxon>
        <taxon>Dorylaimia</taxon>
        <taxon>Trichinellida</taxon>
        <taxon>Trichuridae</taxon>
        <taxon>Trichuris</taxon>
    </lineage>
</organism>
<keyword evidence="4" id="KW-0805">Transcription regulation</keyword>
<evidence type="ECO:0000256" key="1">
    <source>
        <dbReference type="ARBA" id="ARBA00004123"/>
    </source>
</evidence>
<keyword evidence="7" id="KW-1185">Reference proteome</keyword>
<comment type="subcellular location">
    <subcellularLocation>
        <location evidence="1">Nucleus</location>
    </subcellularLocation>
</comment>
<keyword evidence="3" id="KW-0678">Repressor</keyword>
<proteinExistence type="inferred from homology"/>